<evidence type="ECO:0000259" key="5">
    <source>
        <dbReference type="PROSITE" id="PS00623"/>
    </source>
</evidence>
<dbReference type="InterPro" id="IPR012132">
    <property type="entry name" value="GMC_OxRdtase"/>
</dbReference>
<dbReference type="OrthoDB" id="269227at2759"/>
<evidence type="ECO:0000259" key="6">
    <source>
        <dbReference type="PROSITE" id="PS00624"/>
    </source>
</evidence>
<dbReference type="SUPFAM" id="SSF51905">
    <property type="entry name" value="FAD/NAD(P)-binding domain"/>
    <property type="match status" value="1"/>
</dbReference>
<dbReference type="PROSITE" id="PS00624">
    <property type="entry name" value="GMC_OXRED_2"/>
    <property type="match status" value="1"/>
</dbReference>
<dbReference type="EMBL" id="OU892280">
    <property type="protein sequence ID" value="CAG9767977.1"/>
    <property type="molecule type" value="Genomic_DNA"/>
</dbReference>
<dbReference type="GO" id="GO:0016614">
    <property type="term" value="F:oxidoreductase activity, acting on CH-OH group of donors"/>
    <property type="evidence" value="ECO:0007669"/>
    <property type="project" value="InterPro"/>
</dbReference>
<dbReference type="PROSITE" id="PS00623">
    <property type="entry name" value="GMC_OXRED_1"/>
    <property type="match status" value="1"/>
</dbReference>
<dbReference type="InterPro" id="IPR007867">
    <property type="entry name" value="GMC_OxRtase_C"/>
</dbReference>
<dbReference type="Gene3D" id="3.30.560.10">
    <property type="entry name" value="Glucose Oxidase, domain 3"/>
    <property type="match status" value="1"/>
</dbReference>
<dbReference type="InterPro" id="IPR036188">
    <property type="entry name" value="FAD/NAD-bd_sf"/>
</dbReference>
<dbReference type="Proteomes" id="UP001152799">
    <property type="component" value="Chromosome 4"/>
</dbReference>
<evidence type="ECO:0000313" key="7">
    <source>
        <dbReference type="EMBL" id="CAG9767977.1"/>
    </source>
</evidence>
<accession>A0A9N9QPA3</accession>
<evidence type="ECO:0000256" key="1">
    <source>
        <dbReference type="ARBA" id="ARBA00010790"/>
    </source>
</evidence>
<keyword evidence="3 4" id="KW-0274">FAD</keyword>
<dbReference type="PANTHER" id="PTHR11552:SF158">
    <property type="entry name" value="GH23626P-RELATED"/>
    <property type="match status" value="1"/>
</dbReference>
<gene>
    <name evidence="7" type="ORF">CEUTPL_LOCUS8529</name>
</gene>
<evidence type="ECO:0000256" key="4">
    <source>
        <dbReference type="RuleBase" id="RU003968"/>
    </source>
</evidence>
<dbReference type="InterPro" id="IPR000172">
    <property type="entry name" value="GMC_OxRdtase_N"/>
</dbReference>
<reference evidence="7" key="1">
    <citation type="submission" date="2022-01" db="EMBL/GenBank/DDBJ databases">
        <authorList>
            <person name="King R."/>
        </authorList>
    </citation>
    <scope>NUCLEOTIDE SEQUENCE</scope>
</reference>
<dbReference type="AlphaFoldDB" id="A0A9N9QPA3"/>
<proteinExistence type="inferred from homology"/>
<dbReference type="PIRSF" id="PIRSF000137">
    <property type="entry name" value="Alcohol_oxidase"/>
    <property type="match status" value="1"/>
</dbReference>
<dbReference type="PANTHER" id="PTHR11552">
    <property type="entry name" value="GLUCOSE-METHANOL-CHOLINE GMC OXIDOREDUCTASE"/>
    <property type="match status" value="1"/>
</dbReference>
<keyword evidence="4" id="KW-0285">Flavoprotein</keyword>
<sequence length="617" mass="70136">MIPVIKSSTVYFLITFSSIAHASISNFAELYKEIKDLIKISETYKRLENNDQYFANFDNSKEPLDYGTYDYIIVGAGTAGGIVANRLSETSSRVLLVEAGPRDPDTVAVPALSPYFFNSPWDWGYNTTGHQICLASIDECCIFPRGKMWGGSSSLNGNLYSRGTKWDYDLWAEIVNNYDWSYENILPYFKKAERAMFEIDLDRNYHGFSGPQCIDLLQDTPGLTTMLLQAFKERGSIELDYNGRSPYGVSRHQNFMDRNVRAGTAHSYIRPAIDRPNLFISDNSLVTKIKIENDRAVGIEFVKNGELYIAQASKEVILSAGAINTPQILMLSGIGPSQELTKHGIELVKNLPVGQNLQDHVAVIPLFFRTDHTYYNFTLKKQLKLWYENKRPLTNGLGKQVIHYRNLRNDTSTRPDIEMLGVGPTFISNRIATFNRYNKKYTSAYQILNEHTDFAFQIFLLHPESKGEITLQSKDPRDYPLINFNYFAIENDLETIYQSIKWLLEMQNTKALKNFVAERLFVAMPGCDENYEMDSREWWYCMLRHVAFPGYHAMGSAIMRTGPSNSVCNPELKVHGIQKLRVADASIFPVTISGHTTAPTVMVAEKVSDLIKAEHGQ</sequence>
<feature type="active site" description="Proton acceptor" evidence="2">
    <location>
        <position position="595"/>
    </location>
</feature>
<feature type="active site" description="Proton donor" evidence="2">
    <location>
        <position position="552"/>
    </location>
</feature>
<dbReference type="SUPFAM" id="SSF54373">
    <property type="entry name" value="FAD-linked reductases, C-terminal domain"/>
    <property type="match status" value="1"/>
</dbReference>
<feature type="domain" description="Glucose-methanol-choline oxidoreductase N-terminal" evidence="6">
    <location>
        <begin position="321"/>
        <end position="335"/>
    </location>
</feature>
<feature type="binding site" evidence="3">
    <location>
        <position position="286"/>
    </location>
    <ligand>
        <name>FAD</name>
        <dbReference type="ChEBI" id="CHEBI:57692"/>
    </ligand>
</feature>
<dbReference type="GO" id="GO:0050660">
    <property type="term" value="F:flavin adenine dinucleotide binding"/>
    <property type="evidence" value="ECO:0007669"/>
    <property type="project" value="InterPro"/>
</dbReference>
<comment type="similarity">
    <text evidence="1 4">Belongs to the GMC oxidoreductase family.</text>
</comment>
<dbReference type="Pfam" id="PF00732">
    <property type="entry name" value="GMC_oxred_N"/>
    <property type="match status" value="1"/>
</dbReference>
<keyword evidence="8" id="KW-1185">Reference proteome</keyword>
<organism evidence="7 8">
    <name type="scientific">Ceutorhynchus assimilis</name>
    <name type="common">cabbage seed weevil</name>
    <dbReference type="NCBI Taxonomy" id="467358"/>
    <lineage>
        <taxon>Eukaryota</taxon>
        <taxon>Metazoa</taxon>
        <taxon>Ecdysozoa</taxon>
        <taxon>Arthropoda</taxon>
        <taxon>Hexapoda</taxon>
        <taxon>Insecta</taxon>
        <taxon>Pterygota</taxon>
        <taxon>Neoptera</taxon>
        <taxon>Endopterygota</taxon>
        <taxon>Coleoptera</taxon>
        <taxon>Polyphaga</taxon>
        <taxon>Cucujiformia</taxon>
        <taxon>Curculionidae</taxon>
        <taxon>Ceutorhynchinae</taxon>
        <taxon>Ceutorhynchus</taxon>
    </lineage>
</organism>
<evidence type="ECO:0000256" key="3">
    <source>
        <dbReference type="PIRSR" id="PIRSR000137-2"/>
    </source>
</evidence>
<name>A0A9N9QPA3_9CUCU</name>
<feature type="domain" description="Glucose-methanol-choline oxidoreductase N-terminal" evidence="5">
    <location>
        <begin position="146"/>
        <end position="169"/>
    </location>
</feature>
<evidence type="ECO:0000313" key="8">
    <source>
        <dbReference type="Proteomes" id="UP001152799"/>
    </source>
</evidence>
<protein>
    <recommendedName>
        <fullName evidence="5 6">Glucose-methanol-choline oxidoreductase N-terminal domain-containing protein</fullName>
    </recommendedName>
</protein>
<comment type="cofactor">
    <cofactor evidence="3">
        <name>FAD</name>
        <dbReference type="ChEBI" id="CHEBI:57692"/>
    </cofactor>
</comment>
<dbReference type="Pfam" id="PF05199">
    <property type="entry name" value="GMC_oxred_C"/>
    <property type="match status" value="1"/>
</dbReference>
<evidence type="ECO:0000256" key="2">
    <source>
        <dbReference type="PIRSR" id="PIRSR000137-1"/>
    </source>
</evidence>
<dbReference type="Gene3D" id="3.50.50.60">
    <property type="entry name" value="FAD/NAD(P)-binding domain"/>
    <property type="match status" value="1"/>
</dbReference>